<protein>
    <submittedName>
        <fullName evidence="6">Gamma-aminobutyraldehyde dehydrogenase</fullName>
    </submittedName>
</protein>
<evidence type="ECO:0000313" key="7">
    <source>
        <dbReference type="Proteomes" id="UP000327179"/>
    </source>
</evidence>
<evidence type="ECO:0000256" key="3">
    <source>
        <dbReference type="PROSITE-ProRule" id="PRU10007"/>
    </source>
</evidence>
<dbReference type="PANTHER" id="PTHR11699">
    <property type="entry name" value="ALDEHYDE DEHYDROGENASE-RELATED"/>
    <property type="match status" value="1"/>
</dbReference>
<keyword evidence="7" id="KW-1185">Reference proteome</keyword>
<dbReference type="Proteomes" id="UP000327179">
    <property type="component" value="Chromosome"/>
</dbReference>
<dbReference type="AlphaFoldDB" id="A0A5J6QIQ6"/>
<feature type="domain" description="Aldehyde dehydrogenase" evidence="5">
    <location>
        <begin position="13"/>
        <end position="470"/>
    </location>
</feature>
<evidence type="ECO:0000313" key="6">
    <source>
        <dbReference type="EMBL" id="QEY62454.1"/>
    </source>
</evidence>
<dbReference type="Gene3D" id="3.40.605.10">
    <property type="entry name" value="Aldehyde Dehydrogenase, Chain A, domain 1"/>
    <property type="match status" value="1"/>
</dbReference>
<gene>
    <name evidence="6" type="ORF">FXN65_10355</name>
</gene>
<keyword evidence="2" id="KW-0520">NAD</keyword>
<dbReference type="CDD" id="cd07092">
    <property type="entry name" value="ALDH_ABALDH-YdcW"/>
    <property type="match status" value="1"/>
</dbReference>
<organism evidence="6 7">
    <name type="scientific">Metapseudomonas lalkuanensis</name>
    <dbReference type="NCBI Taxonomy" id="2604832"/>
    <lineage>
        <taxon>Bacteria</taxon>
        <taxon>Pseudomonadati</taxon>
        <taxon>Pseudomonadota</taxon>
        <taxon>Gammaproteobacteria</taxon>
        <taxon>Pseudomonadales</taxon>
        <taxon>Pseudomonadaceae</taxon>
        <taxon>Metapseudomonas</taxon>
    </lineage>
</organism>
<dbReference type="FunFam" id="3.40.605.10:FF:000001">
    <property type="entry name" value="Aldehyde dehydrogenase 1"/>
    <property type="match status" value="1"/>
</dbReference>
<dbReference type="InterPro" id="IPR016162">
    <property type="entry name" value="Ald_DH_N"/>
</dbReference>
<reference evidence="6 7" key="1">
    <citation type="submission" date="2019-08" db="EMBL/GenBank/DDBJ databases">
        <title>Whole-genome Sequencing of e-waste polymer degrading bacterium Pseudomonas sp. strain PE08.</title>
        <authorList>
            <person name="Kirdat K."/>
            <person name="Debbarma P."/>
            <person name="Narawade N."/>
            <person name="Suyal D."/>
            <person name="Thorat V."/>
            <person name="Shouche Y."/>
            <person name="Goel R."/>
            <person name="Yadav A."/>
        </authorList>
    </citation>
    <scope>NUCLEOTIDE SEQUENCE [LARGE SCALE GENOMIC DNA]</scope>
    <source>
        <strain evidence="6 7">PE08</strain>
    </source>
</reference>
<evidence type="ECO:0000256" key="2">
    <source>
        <dbReference type="ARBA" id="ARBA00023027"/>
    </source>
</evidence>
<accession>A0A5J6QIQ6</accession>
<dbReference type="InterPro" id="IPR016161">
    <property type="entry name" value="Ald_DH/histidinol_DH"/>
</dbReference>
<proteinExistence type="inferred from homology"/>
<feature type="active site" evidence="3">
    <location>
        <position position="246"/>
    </location>
</feature>
<dbReference type="InterPro" id="IPR015590">
    <property type="entry name" value="Aldehyde_DH_dom"/>
</dbReference>
<evidence type="ECO:0000256" key="4">
    <source>
        <dbReference type="RuleBase" id="RU003345"/>
    </source>
</evidence>
<keyword evidence="1 4" id="KW-0560">Oxidoreductase</keyword>
<dbReference type="PROSITE" id="PS00687">
    <property type="entry name" value="ALDEHYDE_DEHYDR_GLU"/>
    <property type="match status" value="1"/>
</dbReference>
<dbReference type="Pfam" id="PF00171">
    <property type="entry name" value="Aldedh"/>
    <property type="match status" value="1"/>
</dbReference>
<dbReference type="KEGG" id="plal:FXN65_10355"/>
<comment type="similarity">
    <text evidence="4">Belongs to the aldehyde dehydrogenase family.</text>
</comment>
<dbReference type="SUPFAM" id="SSF53720">
    <property type="entry name" value="ALDH-like"/>
    <property type="match status" value="1"/>
</dbReference>
<dbReference type="InterPro" id="IPR016163">
    <property type="entry name" value="Ald_DH_C"/>
</dbReference>
<evidence type="ECO:0000256" key="1">
    <source>
        <dbReference type="ARBA" id="ARBA00023002"/>
    </source>
</evidence>
<dbReference type="InterPro" id="IPR029510">
    <property type="entry name" value="Ald_DH_CS_GLU"/>
</dbReference>
<name>A0A5J6QIQ6_9GAMM</name>
<dbReference type="NCBIfam" id="NF010000">
    <property type="entry name" value="PRK13473.1"/>
    <property type="match status" value="1"/>
</dbReference>
<evidence type="ECO:0000259" key="5">
    <source>
        <dbReference type="Pfam" id="PF00171"/>
    </source>
</evidence>
<dbReference type="Gene3D" id="3.40.309.10">
    <property type="entry name" value="Aldehyde Dehydrogenase, Chain A, domain 2"/>
    <property type="match status" value="1"/>
</dbReference>
<dbReference type="RefSeq" id="WP_151133109.1">
    <property type="nucleotide sequence ID" value="NZ_CP043311.1"/>
</dbReference>
<dbReference type="GO" id="GO:0004030">
    <property type="term" value="F:aldehyde dehydrogenase [NAD(P)+] activity"/>
    <property type="evidence" value="ECO:0007669"/>
    <property type="project" value="UniProtKB-ARBA"/>
</dbReference>
<dbReference type="EMBL" id="CP043311">
    <property type="protein sequence ID" value="QEY62454.1"/>
    <property type="molecule type" value="Genomic_DNA"/>
</dbReference>
<dbReference type="InterPro" id="IPR015657">
    <property type="entry name" value="Aminobutyraldehyde_DH"/>
</dbReference>
<dbReference type="FunFam" id="3.40.309.10:FF:000010">
    <property type="entry name" value="Gamma-aminobutyraldehyde dehydrogenase"/>
    <property type="match status" value="1"/>
</dbReference>
<sequence length="474" mass="50319">MQTKLLINGQFAAGEGEALDVLNPATGAVMVKIPEASEAQVDAAVRGADAAFEGWARTSPRDRATLLLKLADKIEGHAEELAKLESDNCGKPYAAALNDEIPAIADVFRFFAGASRCLTGSAAGEYLPGFTSMIRRDPIGVIASIAPWNYPLMMAAWKLGPALAAGNTVVLKPSEQTPLTALRLAEFIAELLPPGVVNIVLGRGPSVGSPLVSHPLVRMVSLTGSVGTGKAIIKSAAESVKRTHMELGGKAPVIVFDDADLADVVAGIRTFGFYNAGQDCTAACRIYAGKKIYDNFVADLASAVSSLKTGLQNDPATELGPLITQSQRERVAGFVERAGALPHIQIATGGKPVAGSGFFYEPTVVAHASQDDEIVRREVFGPVVTVTPFSDADEAVRWANDSDYGLASSVWTRDVGRAAAVASRLQYGCTWINTHFMLTNEMPHGGFKQSGYGKDLSMYGLEDYTVVRHVMIRH</sequence>